<reference evidence="1 2" key="1">
    <citation type="submission" date="2020-04" db="EMBL/GenBank/DDBJ databases">
        <title>MicrobeNet Type strains.</title>
        <authorList>
            <person name="Nicholson A.C."/>
        </authorList>
    </citation>
    <scope>NUCLEOTIDE SEQUENCE [LARGE SCALE GENOMIC DNA]</scope>
    <source>
        <strain evidence="1 2">DSM 44960</strain>
    </source>
</reference>
<dbReference type="Proteomes" id="UP000572007">
    <property type="component" value="Unassembled WGS sequence"/>
</dbReference>
<organism evidence="1 2">
    <name type="scientific">Nocardia coubleae</name>
    <dbReference type="NCBI Taxonomy" id="356147"/>
    <lineage>
        <taxon>Bacteria</taxon>
        <taxon>Bacillati</taxon>
        <taxon>Actinomycetota</taxon>
        <taxon>Actinomycetes</taxon>
        <taxon>Mycobacteriales</taxon>
        <taxon>Nocardiaceae</taxon>
        <taxon>Nocardia</taxon>
    </lineage>
</organism>
<name>A0A846W9Q1_9NOCA</name>
<keyword evidence="2" id="KW-1185">Reference proteome</keyword>
<comment type="caution">
    <text evidence="1">The sequence shown here is derived from an EMBL/GenBank/DDBJ whole genome shotgun (WGS) entry which is preliminary data.</text>
</comment>
<dbReference type="EMBL" id="JAAXOM010000006">
    <property type="protein sequence ID" value="NKX90152.1"/>
    <property type="molecule type" value="Genomic_DNA"/>
</dbReference>
<sequence>MDDLLDAALIRAEEQLTQHGEFYPFSVAIDIAGNRKLFGAGTGDARRAKELNFDALRARRTDIRAAAVVIDVSLPETGSSGIEVHIEHADGPAIGVLKPYTISDRRVNAAPLEGFTAEHLIW</sequence>
<evidence type="ECO:0008006" key="3">
    <source>
        <dbReference type="Google" id="ProtNLM"/>
    </source>
</evidence>
<evidence type="ECO:0000313" key="2">
    <source>
        <dbReference type="Proteomes" id="UP000572007"/>
    </source>
</evidence>
<evidence type="ECO:0000313" key="1">
    <source>
        <dbReference type="EMBL" id="NKX90152.1"/>
    </source>
</evidence>
<proteinExistence type="predicted"/>
<protein>
    <recommendedName>
        <fullName evidence="3">Cytidine deaminase</fullName>
    </recommendedName>
</protein>
<dbReference type="AlphaFoldDB" id="A0A846W9Q1"/>
<accession>A0A846W9Q1</accession>
<gene>
    <name evidence="1" type="ORF">HGA10_22960</name>
</gene>
<dbReference type="RefSeq" id="WP_157105055.1">
    <property type="nucleotide sequence ID" value="NZ_JAAXOM010000006.1"/>
</dbReference>